<organism evidence="4 5">
    <name type="scientific">Ignelater luminosus</name>
    <name type="common">Cucubano</name>
    <name type="synonym">Pyrophorus luminosus</name>
    <dbReference type="NCBI Taxonomy" id="2038154"/>
    <lineage>
        <taxon>Eukaryota</taxon>
        <taxon>Metazoa</taxon>
        <taxon>Ecdysozoa</taxon>
        <taxon>Arthropoda</taxon>
        <taxon>Hexapoda</taxon>
        <taxon>Insecta</taxon>
        <taxon>Pterygota</taxon>
        <taxon>Neoptera</taxon>
        <taxon>Endopterygota</taxon>
        <taxon>Coleoptera</taxon>
        <taxon>Polyphaga</taxon>
        <taxon>Elateriformia</taxon>
        <taxon>Elateroidea</taxon>
        <taxon>Elateridae</taxon>
        <taxon>Agrypninae</taxon>
        <taxon>Pyrophorini</taxon>
        <taxon>Ignelater</taxon>
    </lineage>
</organism>
<keyword evidence="1 3" id="KW-0732">Signal</keyword>
<keyword evidence="5" id="KW-1185">Reference proteome</keyword>
<dbReference type="GO" id="GO:0030431">
    <property type="term" value="P:sleep"/>
    <property type="evidence" value="ECO:0007669"/>
    <property type="project" value="InterPro"/>
</dbReference>
<dbReference type="AlphaFoldDB" id="A0A8K0DKD4"/>
<evidence type="ECO:0000256" key="3">
    <source>
        <dbReference type="SAM" id="SignalP"/>
    </source>
</evidence>
<feature type="signal peptide" evidence="3">
    <location>
        <begin position="1"/>
        <end position="23"/>
    </location>
</feature>
<evidence type="ECO:0000256" key="2">
    <source>
        <dbReference type="ARBA" id="ARBA00023180"/>
    </source>
</evidence>
<accession>A0A8K0DKD4</accession>
<dbReference type="InterPro" id="IPR031424">
    <property type="entry name" value="QVR-like"/>
</dbReference>
<evidence type="ECO:0008006" key="6">
    <source>
        <dbReference type="Google" id="ProtNLM"/>
    </source>
</evidence>
<dbReference type="OrthoDB" id="6753744at2759"/>
<reference evidence="4" key="1">
    <citation type="submission" date="2019-08" db="EMBL/GenBank/DDBJ databases">
        <title>The genome of the North American firefly Photinus pyralis.</title>
        <authorList>
            <consortium name="Photinus pyralis genome working group"/>
            <person name="Fallon T.R."/>
            <person name="Sander Lower S.E."/>
            <person name="Weng J.-K."/>
        </authorList>
    </citation>
    <scope>NUCLEOTIDE SEQUENCE</scope>
    <source>
        <strain evidence="4">TRF0915ILg1</strain>
        <tissue evidence="4">Whole body</tissue>
    </source>
</reference>
<gene>
    <name evidence="4" type="ORF">ILUMI_04149</name>
</gene>
<dbReference type="Proteomes" id="UP000801492">
    <property type="component" value="Unassembled WGS sequence"/>
</dbReference>
<evidence type="ECO:0000313" key="5">
    <source>
        <dbReference type="Proteomes" id="UP000801492"/>
    </source>
</evidence>
<proteinExistence type="predicted"/>
<dbReference type="EMBL" id="VTPC01001408">
    <property type="protein sequence ID" value="KAF2902050.1"/>
    <property type="molecule type" value="Genomic_DNA"/>
</dbReference>
<evidence type="ECO:0000313" key="4">
    <source>
        <dbReference type="EMBL" id="KAF2902050.1"/>
    </source>
</evidence>
<protein>
    <recommendedName>
        <fullName evidence="6">Protein sleepless</fullName>
    </recommendedName>
</protein>
<sequence length="128" mass="14563">MNKIICLLKILPFFVVIINFGECSLKCYVCESKSDSHCLDPVKHNMVTRECLIEMEEVIKNTGLSYLATQQNFPFNCVNVVTKVNNEETITRGCTIALADEYNICKLLRDKRNDIIECSDCDKDGCNI</sequence>
<name>A0A8K0DKD4_IGNLU</name>
<dbReference type="GO" id="GO:0032222">
    <property type="term" value="P:regulation of synaptic transmission, cholinergic"/>
    <property type="evidence" value="ECO:0007669"/>
    <property type="project" value="InterPro"/>
</dbReference>
<dbReference type="Pfam" id="PF17064">
    <property type="entry name" value="QVR"/>
    <property type="match status" value="1"/>
</dbReference>
<feature type="chain" id="PRO_5035452958" description="Protein sleepless" evidence="3">
    <location>
        <begin position="24"/>
        <end position="128"/>
    </location>
</feature>
<evidence type="ECO:0000256" key="1">
    <source>
        <dbReference type="ARBA" id="ARBA00022729"/>
    </source>
</evidence>
<comment type="caution">
    <text evidence="4">The sequence shown here is derived from an EMBL/GenBank/DDBJ whole genome shotgun (WGS) entry which is preliminary data.</text>
</comment>
<keyword evidence="2" id="KW-0325">Glycoprotein</keyword>